<evidence type="ECO:0000313" key="2">
    <source>
        <dbReference type="Proteomes" id="UP000034723"/>
    </source>
</evidence>
<dbReference type="PATRIC" id="fig|113653.22.peg.475"/>
<dbReference type="SUPFAM" id="SSF57783">
    <property type="entry name" value="Zinc beta-ribbon"/>
    <property type="match status" value="1"/>
</dbReference>
<evidence type="ECO:0008006" key="3">
    <source>
        <dbReference type="Google" id="ProtNLM"/>
    </source>
</evidence>
<dbReference type="GeneID" id="24803055"/>
<dbReference type="InParanoid" id="A0A0F7IEY8"/>
<organism evidence="1 2">
    <name type="scientific">Geoglobus ahangari</name>
    <dbReference type="NCBI Taxonomy" id="113653"/>
    <lineage>
        <taxon>Archaea</taxon>
        <taxon>Methanobacteriati</taxon>
        <taxon>Methanobacteriota</taxon>
        <taxon>Archaeoglobi</taxon>
        <taxon>Archaeoglobales</taxon>
        <taxon>Archaeoglobaceae</taxon>
        <taxon>Geoglobus</taxon>
    </lineage>
</organism>
<reference evidence="1 2" key="1">
    <citation type="submission" date="2015-04" db="EMBL/GenBank/DDBJ databases">
        <title>The complete genome sequence of the hyperthermophilic, obligate iron-reducing archaeon Geoglobus ahangari strain 234T.</title>
        <authorList>
            <person name="Manzella M.P."/>
            <person name="Holmes D.E."/>
            <person name="Rocheleau J.M."/>
            <person name="Chung A."/>
            <person name="Reguera G."/>
            <person name="Kashefi K."/>
        </authorList>
    </citation>
    <scope>NUCLEOTIDE SEQUENCE [LARGE SCALE GENOMIC DNA]</scope>
    <source>
        <strain evidence="1 2">234</strain>
    </source>
</reference>
<sequence>MTRKVLVCPVCKSTDVELDTGGVSGKYYCKSCGYIGSYVLEMTEGEYEEMLKMEEVEKRHDEKE</sequence>
<proteinExistence type="predicted"/>
<accession>A0A0F7IEY8</accession>
<name>A0A0F7IEY8_9EURY</name>
<dbReference type="HOGENOM" id="CLU_193439_0_0_2"/>
<evidence type="ECO:0000313" key="1">
    <source>
        <dbReference type="EMBL" id="AKG92177.1"/>
    </source>
</evidence>
<protein>
    <recommendedName>
        <fullName evidence="3">TFIIB-type zinc ribbon-containing protein</fullName>
    </recommendedName>
</protein>
<dbReference type="AlphaFoldDB" id="A0A0F7IEY8"/>
<gene>
    <name evidence="1" type="ORF">GAH_00474</name>
</gene>
<keyword evidence="2" id="KW-1185">Reference proteome</keyword>
<dbReference type="STRING" id="113653.GAH_00474"/>
<dbReference type="EMBL" id="CP011267">
    <property type="protein sequence ID" value="AKG92177.1"/>
    <property type="molecule type" value="Genomic_DNA"/>
</dbReference>
<dbReference type="KEGG" id="gah:GAH_00474"/>
<dbReference type="RefSeq" id="WP_048094508.1">
    <property type="nucleotide sequence ID" value="NZ_CP011267.1"/>
</dbReference>
<dbReference type="Proteomes" id="UP000034723">
    <property type="component" value="Chromosome"/>
</dbReference>
<dbReference type="OrthoDB" id="70849at2157"/>